<dbReference type="GeneID" id="33936502"/>
<gene>
    <name evidence="1" type="ORF">VFPPC_17555</name>
</gene>
<dbReference type="RefSeq" id="XP_022285720.1">
    <property type="nucleotide sequence ID" value="XM_022429253.1"/>
</dbReference>
<dbReference type="AlphaFoldDB" id="A0A219ARN6"/>
<comment type="caution">
    <text evidence="1">The sequence shown here is derived from an EMBL/GenBank/DDBJ whole genome shotgun (WGS) entry which is preliminary data.</text>
</comment>
<evidence type="ECO:0000313" key="1">
    <source>
        <dbReference type="EMBL" id="OWT43282.1"/>
    </source>
</evidence>
<dbReference type="KEGG" id="pchm:VFPPC_17555"/>
<keyword evidence="2" id="KW-1185">Reference proteome</keyword>
<dbReference type="OrthoDB" id="6332053at2759"/>
<dbReference type="EMBL" id="LSBJ02000002">
    <property type="protein sequence ID" value="OWT43282.1"/>
    <property type="molecule type" value="Genomic_DNA"/>
</dbReference>
<dbReference type="Proteomes" id="UP000078397">
    <property type="component" value="Unassembled WGS sequence"/>
</dbReference>
<evidence type="ECO:0000313" key="2">
    <source>
        <dbReference type="Proteomes" id="UP000078397"/>
    </source>
</evidence>
<name>A0A219ARN6_METCM</name>
<protein>
    <submittedName>
        <fullName evidence="1">Uncharacterized protein</fullName>
    </submittedName>
</protein>
<proteinExistence type="predicted"/>
<sequence length="118" mass="13632">MAYPLTRENSKHDSPNPLREHTATYYKVEIIPLTCVFVQLQREETALEKDPPRHLNCFASNNSRLLHPSTVARLQHHHIFSPWLDDEMDPKHTTLGGALGRKNLLLLGAQRNNENRRC</sequence>
<accession>A0A219ARN6</accession>
<organism evidence="1 2">
    <name type="scientific">Pochonia chlamydosporia 170</name>
    <dbReference type="NCBI Taxonomy" id="1380566"/>
    <lineage>
        <taxon>Eukaryota</taxon>
        <taxon>Fungi</taxon>
        <taxon>Dikarya</taxon>
        <taxon>Ascomycota</taxon>
        <taxon>Pezizomycotina</taxon>
        <taxon>Sordariomycetes</taxon>
        <taxon>Hypocreomycetidae</taxon>
        <taxon>Hypocreales</taxon>
        <taxon>Clavicipitaceae</taxon>
        <taxon>Pochonia</taxon>
    </lineage>
</organism>
<reference evidence="1 2" key="1">
    <citation type="journal article" date="2016" name="PLoS Pathog.">
        <title>Biosynthesis of antibiotic leucinostatins in bio-control fungus Purpureocillium lilacinum and their inhibition on phytophthora revealed by genome mining.</title>
        <authorList>
            <person name="Wang G."/>
            <person name="Liu Z."/>
            <person name="Lin R."/>
            <person name="Li E."/>
            <person name="Mao Z."/>
            <person name="Ling J."/>
            <person name="Yang Y."/>
            <person name="Yin W.B."/>
            <person name="Xie B."/>
        </authorList>
    </citation>
    <scope>NUCLEOTIDE SEQUENCE [LARGE SCALE GENOMIC DNA]</scope>
    <source>
        <strain evidence="1">170</strain>
    </source>
</reference>